<feature type="chain" id="PRO_5005892666" evidence="1">
    <location>
        <begin position="21"/>
        <end position="151"/>
    </location>
</feature>
<name>A0A0N5A2S0_PARTI</name>
<accession>A0A0N5A2S0</accession>
<evidence type="ECO:0000256" key="1">
    <source>
        <dbReference type="SAM" id="SignalP"/>
    </source>
</evidence>
<sequence length="151" mass="17047">MNIFILSILCLSQPFIEVSGISDYLGVQISGELTENGKPLISIPGKATLKYSDNIITDNNGKFNSTFLIPYEIVHYFDLVFYYSPIEEKINCYKTVGISPANVMDELNLIRSNSTPHPLYKIPFIKIDVSKDITSNFVTEIIKNDQCVEEI</sequence>
<reference evidence="3" key="1">
    <citation type="submission" date="2017-02" db="UniProtKB">
        <authorList>
            <consortium name="WormBaseParasite"/>
        </authorList>
    </citation>
    <scope>IDENTIFICATION</scope>
</reference>
<evidence type="ECO:0000313" key="3">
    <source>
        <dbReference type="WBParaSite" id="PTRK_0001593500.1"/>
    </source>
</evidence>
<dbReference type="AlphaFoldDB" id="A0A0N5A2S0"/>
<dbReference type="Proteomes" id="UP000038045">
    <property type="component" value="Unplaced"/>
</dbReference>
<evidence type="ECO:0000313" key="2">
    <source>
        <dbReference type="Proteomes" id="UP000038045"/>
    </source>
</evidence>
<keyword evidence="2" id="KW-1185">Reference proteome</keyword>
<organism evidence="2 3">
    <name type="scientific">Parastrongyloides trichosuri</name>
    <name type="common">Possum-specific nematode worm</name>
    <dbReference type="NCBI Taxonomy" id="131310"/>
    <lineage>
        <taxon>Eukaryota</taxon>
        <taxon>Metazoa</taxon>
        <taxon>Ecdysozoa</taxon>
        <taxon>Nematoda</taxon>
        <taxon>Chromadorea</taxon>
        <taxon>Rhabditida</taxon>
        <taxon>Tylenchina</taxon>
        <taxon>Panagrolaimomorpha</taxon>
        <taxon>Strongyloidoidea</taxon>
        <taxon>Strongyloididae</taxon>
        <taxon>Parastrongyloides</taxon>
    </lineage>
</organism>
<dbReference type="WBParaSite" id="PTRK_0001593500.1">
    <property type="protein sequence ID" value="PTRK_0001593500.1"/>
    <property type="gene ID" value="PTRK_0001593500"/>
</dbReference>
<protein>
    <submittedName>
        <fullName evidence="3">Carboxypeptidase regulatory-like domain-containing protein</fullName>
    </submittedName>
</protein>
<keyword evidence="1" id="KW-0732">Signal</keyword>
<feature type="signal peptide" evidence="1">
    <location>
        <begin position="1"/>
        <end position="20"/>
    </location>
</feature>
<proteinExistence type="predicted"/>